<evidence type="ECO:0000259" key="9">
    <source>
        <dbReference type="PROSITE" id="PS50002"/>
    </source>
</evidence>
<evidence type="ECO:0000256" key="2">
    <source>
        <dbReference type="ARBA" id="ARBA00022443"/>
    </source>
</evidence>
<name>A0A8J2KLU3_9HEXA</name>
<dbReference type="FunFam" id="2.30.30.40:FF:000072">
    <property type="entry name" value="Unconventional Myosin IB"/>
    <property type="match status" value="1"/>
</dbReference>
<dbReference type="InterPro" id="IPR001452">
    <property type="entry name" value="SH3_domain"/>
</dbReference>
<evidence type="ECO:0000256" key="8">
    <source>
        <dbReference type="PROSITE-ProRule" id="PRU00192"/>
    </source>
</evidence>
<evidence type="ECO:0000313" key="11">
    <source>
        <dbReference type="Proteomes" id="UP000708208"/>
    </source>
</evidence>
<dbReference type="GO" id="GO:0016192">
    <property type="term" value="P:vesicle-mediated transport"/>
    <property type="evidence" value="ECO:0007669"/>
    <property type="project" value="UniProtKB-ARBA"/>
</dbReference>
<feature type="domain" description="SH3" evidence="9">
    <location>
        <begin position="14"/>
        <end position="74"/>
    </location>
</feature>
<sequence length="223" mass="24541">MAKAAPPKIAPKPGQVKVVRALYSYAAQQEDELSFNEGDILYITEQITNPDWWKARCGTKTGLIPSNYVQLKADVVDNPVHDAARRGNIDFLRDCLRNGVSPTGLDASGNSPLHWSARGGHLECVQEIVRAACKQFQGTIHFVSAQNKLGDTPLHYACNKSHLAIVTLLLEHDADPTIMNKDGETPLDLCHDPEVKTLLLNATRSANDDLGDHDDYVDESEDE</sequence>
<dbReference type="OrthoDB" id="207120at2759"/>
<evidence type="ECO:0000256" key="3">
    <source>
        <dbReference type="ARBA" id="ARBA00022490"/>
    </source>
</evidence>
<dbReference type="SMART" id="SM00248">
    <property type="entry name" value="ANK"/>
    <property type="match status" value="3"/>
</dbReference>
<organism evidence="10 11">
    <name type="scientific">Allacma fusca</name>
    <dbReference type="NCBI Taxonomy" id="39272"/>
    <lineage>
        <taxon>Eukaryota</taxon>
        <taxon>Metazoa</taxon>
        <taxon>Ecdysozoa</taxon>
        <taxon>Arthropoda</taxon>
        <taxon>Hexapoda</taxon>
        <taxon>Collembola</taxon>
        <taxon>Symphypleona</taxon>
        <taxon>Sminthuridae</taxon>
        <taxon>Allacma</taxon>
    </lineage>
</organism>
<dbReference type="AlphaFoldDB" id="A0A8J2KLU3"/>
<comment type="function">
    <text evidence="5">Induces bone resorption, acting probably through a signaling cascade which results in the secretion of factor(s) enhancing osteoclast formation and activity.</text>
</comment>
<dbReference type="SMART" id="SM00326">
    <property type="entry name" value="SH3"/>
    <property type="match status" value="1"/>
</dbReference>
<keyword evidence="7" id="KW-0040">ANK repeat</keyword>
<protein>
    <recommendedName>
        <fullName evidence="6">Osteoclast-stimulating factor 1</fullName>
    </recommendedName>
</protein>
<keyword evidence="3" id="KW-0963">Cytoplasm</keyword>
<dbReference type="PROSITE" id="PS50088">
    <property type="entry name" value="ANK_REPEAT"/>
    <property type="match status" value="1"/>
</dbReference>
<reference evidence="10" key="1">
    <citation type="submission" date="2021-06" db="EMBL/GenBank/DDBJ databases">
        <authorList>
            <person name="Hodson N. C."/>
            <person name="Mongue J. A."/>
            <person name="Jaron S. K."/>
        </authorList>
    </citation>
    <scope>NUCLEOTIDE SEQUENCE</scope>
</reference>
<dbReference type="InterPro" id="IPR002110">
    <property type="entry name" value="Ankyrin_rpt"/>
</dbReference>
<dbReference type="Pfam" id="PF00018">
    <property type="entry name" value="SH3_1"/>
    <property type="match status" value="1"/>
</dbReference>
<evidence type="ECO:0000256" key="5">
    <source>
        <dbReference type="ARBA" id="ARBA00037432"/>
    </source>
</evidence>
<keyword evidence="4" id="KW-0677">Repeat</keyword>
<comment type="subcellular location">
    <subcellularLocation>
        <location evidence="1">Cytoplasm</location>
    </subcellularLocation>
</comment>
<feature type="repeat" description="ANK" evidence="7">
    <location>
        <begin position="149"/>
        <end position="181"/>
    </location>
</feature>
<dbReference type="Pfam" id="PF13637">
    <property type="entry name" value="Ank_4"/>
    <property type="match status" value="1"/>
</dbReference>
<evidence type="ECO:0000256" key="1">
    <source>
        <dbReference type="ARBA" id="ARBA00004496"/>
    </source>
</evidence>
<proteinExistence type="predicted"/>
<keyword evidence="11" id="KW-1185">Reference proteome</keyword>
<accession>A0A8J2KLU3</accession>
<evidence type="ECO:0000256" key="6">
    <source>
        <dbReference type="ARBA" id="ARBA00040640"/>
    </source>
</evidence>
<evidence type="ECO:0000313" key="10">
    <source>
        <dbReference type="EMBL" id="CAG7819383.1"/>
    </source>
</evidence>
<evidence type="ECO:0000256" key="4">
    <source>
        <dbReference type="ARBA" id="ARBA00022737"/>
    </source>
</evidence>
<comment type="caution">
    <text evidence="10">The sequence shown here is derived from an EMBL/GenBank/DDBJ whole genome shotgun (WGS) entry which is preliminary data.</text>
</comment>
<dbReference type="EMBL" id="CAJVCH010448513">
    <property type="protein sequence ID" value="CAG7819383.1"/>
    <property type="molecule type" value="Genomic_DNA"/>
</dbReference>
<keyword evidence="2 8" id="KW-0728">SH3 domain</keyword>
<evidence type="ECO:0000256" key="7">
    <source>
        <dbReference type="PROSITE-ProRule" id="PRU00023"/>
    </source>
</evidence>
<dbReference type="Pfam" id="PF12796">
    <property type="entry name" value="Ank_2"/>
    <property type="match status" value="1"/>
</dbReference>
<dbReference type="GO" id="GO:0007165">
    <property type="term" value="P:signal transduction"/>
    <property type="evidence" value="ECO:0007669"/>
    <property type="project" value="TreeGrafter"/>
</dbReference>
<dbReference type="GO" id="GO:0005737">
    <property type="term" value="C:cytoplasm"/>
    <property type="evidence" value="ECO:0007669"/>
    <property type="project" value="UniProtKB-SubCell"/>
</dbReference>
<dbReference type="PROSITE" id="PS50297">
    <property type="entry name" value="ANK_REP_REGION"/>
    <property type="match status" value="1"/>
</dbReference>
<dbReference type="PROSITE" id="PS50002">
    <property type="entry name" value="SH3"/>
    <property type="match status" value="1"/>
</dbReference>
<dbReference type="PANTHER" id="PTHR24155:SF10">
    <property type="entry name" value="OSTEOCLAST-STIMULATING FACTOR 1"/>
    <property type="match status" value="1"/>
</dbReference>
<dbReference type="PANTHER" id="PTHR24155">
    <property type="entry name" value="OSTEOCLAST-STIMULATING FACTOR 1"/>
    <property type="match status" value="1"/>
</dbReference>
<dbReference type="Proteomes" id="UP000708208">
    <property type="component" value="Unassembled WGS sequence"/>
</dbReference>
<dbReference type="CDD" id="cd11772">
    <property type="entry name" value="SH3_OSTF1"/>
    <property type="match status" value="1"/>
</dbReference>
<gene>
    <name evidence="10" type="ORF">AFUS01_LOCUS29838</name>
</gene>